<dbReference type="GeneID" id="98613447"/>
<accession>A0AAW7X9P1</accession>
<reference evidence="2" key="1">
    <citation type="submission" date="2023-07" db="EMBL/GenBank/DDBJ databases">
        <title>Genome content predicts the carbon catabolic preferences of heterotrophic bacteria.</title>
        <authorList>
            <person name="Gralka M."/>
        </authorList>
    </citation>
    <scope>NUCLEOTIDE SEQUENCE</scope>
    <source>
        <strain evidence="2">I3M17_2</strain>
    </source>
</reference>
<dbReference type="SMART" id="SM00332">
    <property type="entry name" value="PP2Cc"/>
    <property type="match status" value="1"/>
</dbReference>
<evidence type="ECO:0000313" key="2">
    <source>
        <dbReference type="EMBL" id="MDO6424149.1"/>
    </source>
</evidence>
<dbReference type="Proteomes" id="UP001169760">
    <property type="component" value="Unassembled WGS sequence"/>
</dbReference>
<dbReference type="RefSeq" id="WP_011468254.1">
    <property type="nucleotide sequence ID" value="NZ_CP123764.1"/>
</dbReference>
<dbReference type="AlphaFoldDB" id="A0AAW7X9P1"/>
<dbReference type="InterPro" id="IPR015655">
    <property type="entry name" value="PP2C"/>
</dbReference>
<dbReference type="CDD" id="cd00143">
    <property type="entry name" value="PP2Cc"/>
    <property type="match status" value="1"/>
</dbReference>
<dbReference type="Pfam" id="PF13672">
    <property type="entry name" value="PP2C_2"/>
    <property type="match status" value="1"/>
</dbReference>
<feature type="domain" description="PPM-type phosphatase" evidence="1">
    <location>
        <begin position="10"/>
        <end position="241"/>
    </location>
</feature>
<organism evidence="2 3">
    <name type="scientific">Saccharophagus degradans</name>
    <dbReference type="NCBI Taxonomy" id="86304"/>
    <lineage>
        <taxon>Bacteria</taxon>
        <taxon>Pseudomonadati</taxon>
        <taxon>Pseudomonadota</taxon>
        <taxon>Gammaproteobacteria</taxon>
        <taxon>Cellvibrionales</taxon>
        <taxon>Cellvibrionaceae</taxon>
        <taxon>Saccharophagus</taxon>
    </lineage>
</organism>
<gene>
    <name evidence="2" type="ORF">Q4521_16810</name>
</gene>
<name>A0AAW7X9P1_9GAMM</name>
<dbReference type="EMBL" id="JAUOPB010000013">
    <property type="protein sequence ID" value="MDO6424149.1"/>
    <property type="molecule type" value="Genomic_DNA"/>
</dbReference>
<dbReference type="PANTHER" id="PTHR13832:SF827">
    <property type="entry name" value="PROTEIN PHOSPHATASE 1L"/>
    <property type="match status" value="1"/>
</dbReference>
<dbReference type="InterPro" id="IPR036457">
    <property type="entry name" value="PPM-type-like_dom_sf"/>
</dbReference>
<dbReference type="PANTHER" id="PTHR13832">
    <property type="entry name" value="PROTEIN PHOSPHATASE 2C"/>
    <property type="match status" value="1"/>
</dbReference>
<dbReference type="InterPro" id="IPR001932">
    <property type="entry name" value="PPM-type_phosphatase-like_dom"/>
</dbReference>
<dbReference type="GO" id="GO:0004722">
    <property type="term" value="F:protein serine/threonine phosphatase activity"/>
    <property type="evidence" value="ECO:0007669"/>
    <property type="project" value="InterPro"/>
</dbReference>
<dbReference type="SMART" id="SM00331">
    <property type="entry name" value="PP2C_SIG"/>
    <property type="match status" value="1"/>
</dbReference>
<evidence type="ECO:0000313" key="3">
    <source>
        <dbReference type="Proteomes" id="UP001169760"/>
    </source>
</evidence>
<comment type="caution">
    <text evidence="2">The sequence shown here is derived from an EMBL/GenBank/DDBJ whole genome shotgun (WGS) entry which is preliminary data.</text>
</comment>
<protein>
    <submittedName>
        <fullName evidence="2">Protein phosphatase 2C domain-containing protein</fullName>
    </submittedName>
</protein>
<proteinExistence type="predicted"/>
<evidence type="ECO:0000259" key="1">
    <source>
        <dbReference type="PROSITE" id="PS51746"/>
    </source>
</evidence>
<dbReference type="SUPFAM" id="SSF81606">
    <property type="entry name" value="PP2C-like"/>
    <property type="match status" value="1"/>
</dbReference>
<sequence>MHKEVMHFLRYSAVTDVGRHRSNNEDCYLCSPTQGLWLVADGMGGHAAGEVASAITRDTIFQSTQQGVPLADAVQAAHEAIIKSAERGIGGEGMGSTVVAATSRAQQYHIAWVGDSRAYLWAPSSQTLTQLTRDHSYVQMLVDSGAIDKQDMANHPERNIITQCLGSQDLKKVKVDSITGTWQKDEMLVLCSDGLTDTVSDEKIRDLLSMTNTPQAATRALVDAALQSGGRDNITVVTLCAPTQLQQWISSTGAAVAEAFRQFR</sequence>
<dbReference type="PROSITE" id="PS51746">
    <property type="entry name" value="PPM_2"/>
    <property type="match status" value="1"/>
</dbReference>
<dbReference type="Gene3D" id="3.60.40.10">
    <property type="entry name" value="PPM-type phosphatase domain"/>
    <property type="match status" value="1"/>
</dbReference>